<feature type="chain" id="PRO_5042035167" evidence="1">
    <location>
        <begin position="23"/>
        <end position="68"/>
    </location>
</feature>
<evidence type="ECO:0000313" key="2">
    <source>
        <dbReference type="EMBL" id="KAJ7771539.1"/>
    </source>
</evidence>
<feature type="signal peptide" evidence="1">
    <location>
        <begin position="1"/>
        <end position="22"/>
    </location>
</feature>
<accession>A0AAD7JTD2</accession>
<reference evidence="2" key="1">
    <citation type="submission" date="2023-03" db="EMBL/GenBank/DDBJ databases">
        <title>Massive genome expansion in bonnet fungi (Mycena s.s.) driven by repeated elements and novel gene families across ecological guilds.</title>
        <authorList>
            <consortium name="Lawrence Berkeley National Laboratory"/>
            <person name="Harder C.B."/>
            <person name="Miyauchi S."/>
            <person name="Viragh M."/>
            <person name="Kuo A."/>
            <person name="Thoen E."/>
            <person name="Andreopoulos B."/>
            <person name="Lu D."/>
            <person name="Skrede I."/>
            <person name="Drula E."/>
            <person name="Henrissat B."/>
            <person name="Morin E."/>
            <person name="Kohler A."/>
            <person name="Barry K."/>
            <person name="LaButti K."/>
            <person name="Morin E."/>
            <person name="Salamov A."/>
            <person name="Lipzen A."/>
            <person name="Mereny Z."/>
            <person name="Hegedus B."/>
            <person name="Baldrian P."/>
            <person name="Stursova M."/>
            <person name="Weitz H."/>
            <person name="Taylor A."/>
            <person name="Grigoriev I.V."/>
            <person name="Nagy L.G."/>
            <person name="Martin F."/>
            <person name="Kauserud H."/>
        </authorList>
    </citation>
    <scope>NUCLEOTIDE SEQUENCE</scope>
    <source>
        <strain evidence="2">CBHHK182m</strain>
    </source>
</reference>
<sequence length="68" mass="7254">MIGSRALLLLVAVFLFLTLATAAPLKQFKLKRGENPSRVGRAAAVPSGYVAKRDAATAPKPSQVYKRA</sequence>
<name>A0AAD7JTD2_9AGAR</name>
<organism evidence="2 3">
    <name type="scientific">Mycena metata</name>
    <dbReference type="NCBI Taxonomy" id="1033252"/>
    <lineage>
        <taxon>Eukaryota</taxon>
        <taxon>Fungi</taxon>
        <taxon>Dikarya</taxon>
        <taxon>Basidiomycota</taxon>
        <taxon>Agaricomycotina</taxon>
        <taxon>Agaricomycetes</taxon>
        <taxon>Agaricomycetidae</taxon>
        <taxon>Agaricales</taxon>
        <taxon>Marasmiineae</taxon>
        <taxon>Mycenaceae</taxon>
        <taxon>Mycena</taxon>
    </lineage>
</organism>
<dbReference type="Proteomes" id="UP001215598">
    <property type="component" value="Unassembled WGS sequence"/>
</dbReference>
<evidence type="ECO:0000256" key="1">
    <source>
        <dbReference type="SAM" id="SignalP"/>
    </source>
</evidence>
<evidence type="ECO:0000313" key="3">
    <source>
        <dbReference type="Proteomes" id="UP001215598"/>
    </source>
</evidence>
<protein>
    <submittedName>
        <fullName evidence="2">Uncharacterized protein</fullName>
    </submittedName>
</protein>
<dbReference type="AlphaFoldDB" id="A0AAD7JTD2"/>
<proteinExistence type="predicted"/>
<dbReference type="EMBL" id="JARKIB010000015">
    <property type="protein sequence ID" value="KAJ7771539.1"/>
    <property type="molecule type" value="Genomic_DNA"/>
</dbReference>
<comment type="caution">
    <text evidence="2">The sequence shown here is derived from an EMBL/GenBank/DDBJ whole genome shotgun (WGS) entry which is preliminary data.</text>
</comment>
<keyword evidence="1" id="KW-0732">Signal</keyword>
<keyword evidence="3" id="KW-1185">Reference proteome</keyword>
<gene>
    <name evidence="2" type="ORF">B0H16DRAFT_1714774</name>
</gene>